<dbReference type="SUPFAM" id="SSF53146">
    <property type="entry name" value="Nitrogenase accessory factor-like"/>
    <property type="match status" value="1"/>
</dbReference>
<reference evidence="2 3" key="1">
    <citation type="submission" date="2022-11" db="EMBL/GenBank/DDBJ databases">
        <title>Anaerobic phenanthrene biodegradation by a DNRA strain PheN6.</title>
        <authorList>
            <person name="Zhang Z."/>
        </authorList>
    </citation>
    <scope>NUCLEOTIDE SEQUENCE [LARGE SCALE GENOMIC DNA]</scope>
    <source>
        <strain evidence="2 3">PheN6</strain>
    </source>
</reference>
<proteinExistence type="predicted"/>
<organism evidence="2 3">
    <name type="scientific">Intrasporangium calvum</name>
    <dbReference type="NCBI Taxonomy" id="53358"/>
    <lineage>
        <taxon>Bacteria</taxon>
        <taxon>Bacillati</taxon>
        <taxon>Actinomycetota</taxon>
        <taxon>Actinomycetes</taxon>
        <taxon>Micrococcales</taxon>
        <taxon>Intrasporangiaceae</taxon>
        <taxon>Intrasporangium</taxon>
    </lineage>
</organism>
<dbReference type="EMBL" id="JAPFQL010000020">
    <property type="protein sequence ID" value="MDC5696861.1"/>
    <property type="molecule type" value="Genomic_DNA"/>
</dbReference>
<dbReference type="Proteomes" id="UP001150259">
    <property type="component" value="Unassembled WGS sequence"/>
</dbReference>
<protein>
    <recommendedName>
        <fullName evidence="1">Dinitrogenase iron-molybdenum cofactor biosynthesis domain-containing protein</fullName>
    </recommendedName>
</protein>
<dbReference type="InterPro" id="IPR036105">
    <property type="entry name" value="DiNase_FeMo-co_biosyn_sf"/>
</dbReference>
<comment type="caution">
    <text evidence="2">The sequence shown here is derived from an EMBL/GenBank/DDBJ whole genome shotgun (WGS) entry which is preliminary data.</text>
</comment>
<sequence length="112" mass="11613">MIVMTTLGPGDTVGGGLGRAARVAVAEVADGQITSWDEVPVGWDRLHDEGTEGSHHARIATFLKERGIEAVVVEHVGLGMQRMLGTMGLRLVQGARGDARQAVVAAAGTTPS</sequence>
<gene>
    <name evidence="2" type="ORF">OO014_06285</name>
</gene>
<evidence type="ECO:0000259" key="1">
    <source>
        <dbReference type="Pfam" id="PF02579"/>
    </source>
</evidence>
<dbReference type="RefSeq" id="WP_272461435.1">
    <property type="nucleotide sequence ID" value="NZ_JAPFQL010000020.1"/>
</dbReference>
<evidence type="ECO:0000313" key="3">
    <source>
        <dbReference type="Proteomes" id="UP001150259"/>
    </source>
</evidence>
<keyword evidence="3" id="KW-1185">Reference proteome</keyword>
<name>A0ABT5GF38_9MICO</name>
<dbReference type="InterPro" id="IPR003731">
    <property type="entry name" value="Di-Nase_FeMo-co_biosynth"/>
</dbReference>
<feature type="domain" description="Dinitrogenase iron-molybdenum cofactor biosynthesis" evidence="1">
    <location>
        <begin position="10"/>
        <end position="104"/>
    </location>
</feature>
<dbReference type="Gene3D" id="3.30.420.130">
    <property type="entry name" value="Dinitrogenase iron-molybdenum cofactor biosynthesis domain"/>
    <property type="match status" value="1"/>
</dbReference>
<evidence type="ECO:0000313" key="2">
    <source>
        <dbReference type="EMBL" id="MDC5696861.1"/>
    </source>
</evidence>
<dbReference type="Pfam" id="PF02579">
    <property type="entry name" value="Nitro_FeMo-Co"/>
    <property type="match status" value="1"/>
</dbReference>
<accession>A0ABT5GF38</accession>